<evidence type="ECO:0000256" key="1">
    <source>
        <dbReference type="ARBA" id="ARBA00022737"/>
    </source>
</evidence>
<dbReference type="PANTHER" id="PTHR45586:SF1">
    <property type="entry name" value="LIPOPOLYSACCHARIDE ASSEMBLY PROTEIN B"/>
    <property type="match status" value="1"/>
</dbReference>
<keyword evidence="1" id="KW-0677">Repeat</keyword>
<dbReference type="InterPro" id="IPR011990">
    <property type="entry name" value="TPR-like_helical_dom_sf"/>
</dbReference>
<dbReference type="InterPro" id="IPR051012">
    <property type="entry name" value="CellSynth/LPSAsmb/PSIAsmb"/>
</dbReference>
<dbReference type="PANTHER" id="PTHR45586">
    <property type="entry name" value="TPR REPEAT-CONTAINING PROTEIN PA4667"/>
    <property type="match status" value="1"/>
</dbReference>
<dbReference type="SUPFAM" id="SSF48452">
    <property type="entry name" value="TPR-like"/>
    <property type="match status" value="2"/>
</dbReference>
<evidence type="ECO:0000256" key="3">
    <source>
        <dbReference type="SAM" id="MobiDB-lite"/>
    </source>
</evidence>
<dbReference type="Gene3D" id="1.25.40.10">
    <property type="entry name" value="Tetratricopeptide repeat domain"/>
    <property type="match status" value="2"/>
</dbReference>
<proteinExistence type="predicted"/>
<dbReference type="InterPro" id="IPR019734">
    <property type="entry name" value="TPR_rpt"/>
</dbReference>
<dbReference type="AlphaFoldDB" id="T0ZUU1"/>
<name>T0ZUU1_9ZZZZ</name>
<protein>
    <submittedName>
        <fullName evidence="4">TPR repeat-containing protein</fullName>
    </submittedName>
</protein>
<gene>
    <name evidence="4" type="ORF">B2A_07993</name>
</gene>
<organism evidence="4">
    <name type="scientific">mine drainage metagenome</name>
    <dbReference type="NCBI Taxonomy" id="410659"/>
    <lineage>
        <taxon>unclassified sequences</taxon>
        <taxon>metagenomes</taxon>
        <taxon>ecological metagenomes</taxon>
    </lineage>
</organism>
<reference evidence="4" key="1">
    <citation type="submission" date="2013-08" db="EMBL/GenBank/DDBJ databases">
        <authorList>
            <person name="Mendez C."/>
            <person name="Richter M."/>
            <person name="Ferrer M."/>
            <person name="Sanchez J."/>
        </authorList>
    </citation>
    <scope>NUCLEOTIDE SEQUENCE</scope>
</reference>
<reference evidence="4" key="2">
    <citation type="journal article" date="2014" name="ISME J.">
        <title>Microbial stratification in low pH oxic and suboxic macroscopic growths along an acid mine drainage.</title>
        <authorList>
            <person name="Mendez-Garcia C."/>
            <person name="Mesa V."/>
            <person name="Sprenger R.R."/>
            <person name="Richter M."/>
            <person name="Diez M.S."/>
            <person name="Solano J."/>
            <person name="Bargiela R."/>
            <person name="Golyshina O.V."/>
            <person name="Manteca A."/>
            <person name="Ramos J.L."/>
            <person name="Gallego J.R."/>
            <person name="Llorente I."/>
            <person name="Martins Dos Santos V.A."/>
            <person name="Jensen O.N."/>
            <person name="Pelaez A.I."/>
            <person name="Sanchez J."/>
            <person name="Ferrer M."/>
        </authorList>
    </citation>
    <scope>NUCLEOTIDE SEQUENCE</scope>
</reference>
<sequence length="393" mass="41732">HAVGAVKQAHLDDAISELQQVLKVAPDNAQAQFLMGAVNYAQGNYGQAEMYLSNVMGIDQKNVQARKLLALTLYRSGSSRQALDTLRPAVPGNPSDTELLALLQKAVAEGAGKPGPKASAPRATSPFDSQFAPAGKTLASGNESEAIRLLKEGPSSDASTEARRNLFLVMIYVREKHPADAVKVAAQYAARNPHNSAAHLLYGTALVAAGRRAEARAQYAEAYKLDPKNLAALLNLGNLDSLEGHYGDAGVRYKAVLNQDPQNAVAMTALGRLAMLQGNKAEALKWFQQAIGAAPKFAAPYIGLIVVYSESGQFDEAENAAKRLVHANPGNPAALNALGAAQLDAGHHGKALISLQQAVKLAPRVPLYRTNLARAQIINKDTMDAKDNLIQVI</sequence>
<dbReference type="Pfam" id="PF14559">
    <property type="entry name" value="TPR_19"/>
    <property type="match status" value="2"/>
</dbReference>
<evidence type="ECO:0000256" key="2">
    <source>
        <dbReference type="ARBA" id="ARBA00022803"/>
    </source>
</evidence>
<dbReference type="SMART" id="SM00028">
    <property type="entry name" value="TPR"/>
    <property type="match status" value="6"/>
</dbReference>
<keyword evidence="2" id="KW-0802">TPR repeat</keyword>
<feature type="non-terminal residue" evidence="4">
    <location>
        <position position="1"/>
    </location>
</feature>
<dbReference type="EMBL" id="AUZZ01005751">
    <property type="protein sequence ID" value="EQD48382.1"/>
    <property type="molecule type" value="Genomic_DNA"/>
</dbReference>
<dbReference type="Pfam" id="PF13432">
    <property type="entry name" value="TPR_16"/>
    <property type="match status" value="1"/>
</dbReference>
<feature type="non-terminal residue" evidence="4">
    <location>
        <position position="393"/>
    </location>
</feature>
<feature type="region of interest" description="Disordered" evidence="3">
    <location>
        <begin position="110"/>
        <end position="135"/>
    </location>
</feature>
<comment type="caution">
    <text evidence="4">The sequence shown here is derived from an EMBL/GenBank/DDBJ whole genome shotgun (WGS) entry which is preliminary data.</text>
</comment>
<dbReference type="PROSITE" id="PS50005">
    <property type="entry name" value="TPR"/>
    <property type="match status" value="3"/>
</dbReference>
<accession>T0ZUU1</accession>
<evidence type="ECO:0000313" key="4">
    <source>
        <dbReference type="EMBL" id="EQD48382.1"/>
    </source>
</evidence>